<evidence type="ECO:0000313" key="2">
    <source>
        <dbReference type="Proteomes" id="UP000011115"/>
    </source>
</evidence>
<evidence type="ECO:0000313" key="1">
    <source>
        <dbReference type="EnsemblPlants" id="PGSC0003DMT400064077"/>
    </source>
</evidence>
<accession>M1CBP3</accession>
<sequence>MENKVQRTPDENQTFYYSSPCGFFLCVYAEDGYITLFNLSPKSSLVRKPLTKPSSARN</sequence>
<protein>
    <submittedName>
        <fullName evidence="1">Uncharacterized protein</fullName>
    </submittedName>
</protein>
<dbReference type="Gramene" id="PGSC0003DMT400064077">
    <property type="protein sequence ID" value="PGSC0003DMT400064077"/>
    <property type="gene ID" value="PGSC0003DMG402024899"/>
</dbReference>
<name>M1CBP3_SOLTU</name>
<dbReference type="HOGENOM" id="CLU_2982835_0_0_1"/>
<reference evidence="1" key="2">
    <citation type="submission" date="2015-06" db="UniProtKB">
        <authorList>
            <consortium name="EnsemblPlants"/>
        </authorList>
    </citation>
    <scope>IDENTIFICATION</scope>
    <source>
        <strain evidence="1">DM1-3 516 R44</strain>
    </source>
</reference>
<dbReference type="Proteomes" id="UP000011115">
    <property type="component" value="Unassembled WGS sequence"/>
</dbReference>
<organism evidence="1 2">
    <name type="scientific">Solanum tuberosum</name>
    <name type="common">Potato</name>
    <dbReference type="NCBI Taxonomy" id="4113"/>
    <lineage>
        <taxon>Eukaryota</taxon>
        <taxon>Viridiplantae</taxon>
        <taxon>Streptophyta</taxon>
        <taxon>Embryophyta</taxon>
        <taxon>Tracheophyta</taxon>
        <taxon>Spermatophyta</taxon>
        <taxon>Magnoliopsida</taxon>
        <taxon>eudicotyledons</taxon>
        <taxon>Gunneridae</taxon>
        <taxon>Pentapetalae</taxon>
        <taxon>asterids</taxon>
        <taxon>lamiids</taxon>
        <taxon>Solanales</taxon>
        <taxon>Solanaceae</taxon>
        <taxon>Solanoideae</taxon>
        <taxon>Solaneae</taxon>
        <taxon>Solanum</taxon>
    </lineage>
</organism>
<reference evidence="2" key="1">
    <citation type="journal article" date="2011" name="Nature">
        <title>Genome sequence and analysis of the tuber crop potato.</title>
        <authorList>
            <consortium name="The Potato Genome Sequencing Consortium"/>
        </authorList>
    </citation>
    <scope>NUCLEOTIDE SEQUENCE [LARGE SCALE GENOMIC DNA]</scope>
    <source>
        <strain evidence="2">cv. DM1-3 516 R44</strain>
    </source>
</reference>
<proteinExistence type="predicted"/>
<dbReference type="EnsemblPlants" id="PGSC0003DMT400064077">
    <property type="protein sequence ID" value="PGSC0003DMT400064077"/>
    <property type="gene ID" value="PGSC0003DMG402024899"/>
</dbReference>
<dbReference type="AlphaFoldDB" id="M1CBP3"/>
<dbReference type="InParanoid" id="M1CBP3"/>
<keyword evidence="2" id="KW-1185">Reference proteome</keyword>
<dbReference type="PaxDb" id="4113-PGSC0003DMT400064077"/>